<protein>
    <submittedName>
        <fullName evidence="6">Uncharacterized protein</fullName>
    </submittedName>
</protein>
<evidence type="ECO:0000256" key="1">
    <source>
        <dbReference type="PROSITE-ProRule" id="PRU00285"/>
    </source>
</evidence>
<dbReference type="CDD" id="cd06464">
    <property type="entry name" value="ACD_sHsps-like"/>
    <property type="match status" value="1"/>
</dbReference>
<evidence type="ECO:0000256" key="3">
    <source>
        <dbReference type="SAM" id="MobiDB-lite"/>
    </source>
</evidence>
<organism evidence="6 7">
    <name type="scientific">Candidatus Spechtbacteria bacterium RIFCSPLOWO2_12_FULL_38_22</name>
    <dbReference type="NCBI Taxonomy" id="1802165"/>
    <lineage>
        <taxon>Bacteria</taxon>
        <taxon>Candidatus Spechtiibacteriota</taxon>
    </lineage>
</organism>
<reference evidence="6 7" key="1">
    <citation type="journal article" date="2016" name="Nat. Commun.">
        <title>Thousands of microbial genomes shed light on interconnected biogeochemical processes in an aquifer system.</title>
        <authorList>
            <person name="Anantharaman K."/>
            <person name="Brown C.T."/>
            <person name="Hug L.A."/>
            <person name="Sharon I."/>
            <person name="Castelle C.J."/>
            <person name="Probst A.J."/>
            <person name="Thomas B.C."/>
            <person name="Singh A."/>
            <person name="Wilkins M.J."/>
            <person name="Karaoz U."/>
            <person name="Brodie E.L."/>
            <person name="Williams K.H."/>
            <person name="Hubbard S.S."/>
            <person name="Banfield J.F."/>
        </authorList>
    </citation>
    <scope>NUCLEOTIDE SEQUENCE [LARGE SCALE GENOMIC DNA]</scope>
</reference>
<dbReference type="Proteomes" id="UP000176770">
    <property type="component" value="Unassembled WGS sequence"/>
</dbReference>
<dbReference type="AlphaFoldDB" id="A0A1G2HKP1"/>
<feature type="domain" description="CS" evidence="5">
    <location>
        <begin position="122"/>
        <end position="241"/>
    </location>
</feature>
<gene>
    <name evidence="6" type="ORF">A3F94_01700</name>
</gene>
<name>A0A1G2HKP1_9BACT</name>
<dbReference type="STRING" id="1802165.A3F94_01700"/>
<feature type="compositionally biased region" description="Acidic residues" evidence="3">
    <location>
        <begin position="84"/>
        <end position="94"/>
    </location>
</feature>
<dbReference type="InterPro" id="IPR007052">
    <property type="entry name" value="CS_dom"/>
</dbReference>
<evidence type="ECO:0000259" key="5">
    <source>
        <dbReference type="PROSITE" id="PS51203"/>
    </source>
</evidence>
<sequence>MAKHDSFFEKLGRSLKIDDTKYEANLAYDGDEDDFDSSDLSDEEAEALDGFSVEELEKKPKDEPADELEEGELEVDEEMLKELGEDEPEDEDLETPIATLAASSKKSKRMPRKPKTSITKTNIKTRDAFDEYLEEGRLNIDVYELDDEVVIKSAIAGVNEDDLDIDISPDSVTIRGKRTHGEQISDENYFYKECYWGAFSRSVRLHTEIDPDKSDAILENGILSIRLPKLSKSNQKKLKVKKI</sequence>
<evidence type="ECO:0000313" key="7">
    <source>
        <dbReference type="Proteomes" id="UP000176770"/>
    </source>
</evidence>
<dbReference type="Pfam" id="PF00011">
    <property type="entry name" value="HSP20"/>
    <property type="match status" value="1"/>
</dbReference>
<dbReference type="SUPFAM" id="SSF49764">
    <property type="entry name" value="HSP20-like chaperones"/>
    <property type="match status" value="1"/>
</dbReference>
<dbReference type="InterPro" id="IPR002068">
    <property type="entry name" value="A-crystallin/Hsp20_dom"/>
</dbReference>
<feature type="domain" description="SHSP" evidence="4">
    <location>
        <begin position="131"/>
        <end position="243"/>
    </location>
</feature>
<evidence type="ECO:0000256" key="2">
    <source>
        <dbReference type="RuleBase" id="RU003616"/>
    </source>
</evidence>
<evidence type="ECO:0000259" key="4">
    <source>
        <dbReference type="PROSITE" id="PS01031"/>
    </source>
</evidence>
<dbReference type="Gene3D" id="2.60.40.790">
    <property type="match status" value="1"/>
</dbReference>
<accession>A0A1G2HKP1</accession>
<feature type="compositionally biased region" description="Acidic residues" evidence="3">
    <location>
        <begin position="64"/>
        <end position="77"/>
    </location>
</feature>
<evidence type="ECO:0000313" key="6">
    <source>
        <dbReference type="EMBL" id="OGZ62478.1"/>
    </source>
</evidence>
<comment type="similarity">
    <text evidence="1 2">Belongs to the small heat shock protein (HSP20) family.</text>
</comment>
<feature type="compositionally biased region" description="Acidic residues" evidence="3">
    <location>
        <begin position="29"/>
        <end position="47"/>
    </location>
</feature>
<dbReference type="InterPro" id="IPR031107">
    <property type="entry name" value="Small_HSP"/>
</dbReference>
<dbReference type="PROSITE" id="PS01031">
    <property type="entry name" value="SHSP"/>
    <property type="match status" value="1"/>
</dbReference>
<comment type="caution">
    <text evidence="6">The sequence shown here is derived from an EMBL/GenBank/DDBJ whole genome shotgun (WGS) entry which is preliminary data.</text>
</comment>
<dbReference type="EMBL" id="MHOK01000001">
    <property type="protein sequence ID" value="OGZ62478.1"/>
    <property type="molecule type" value="Genomic_DNA"/>
</dbReference>
<dbReference type="PANTHER" id="PTHR11527">
    <property type="entry name" value="HEAT-SHOCK PROTEIN 20 FAMILY MEMBER"/>
    <property type="match status" value="1"/>
</dbReference>
<dbReference type="InterPro" id="IPR008978">
    <property type="entry name" value="HSP20-like_chaperone"/>
</dbReference>
<feature type="region of interest" description="Disordered" evidence="3">
    <location>
        <begin position="28"/>
        <end position="97"/>
    </location>
</feature>
<dbReference type="PROSITE" id="PS51203">
    <property type="entry name" value="CS"/>
    <property type="match status" value="1"/>
</dbReference>
<proteinExistence type="inferred from homology"/>